<evidence type="ECO:0000313" key="4">
    <source>
        <dbReference type="EMBL" id="MAH64735.1"/>
    </source>
</evidence>
<accession>A0A2D6YMZ5</accession>
<dbReference type="GO" id="GO:0008713">
    <property type="term" value="F:ADP-heptose-lipopolysaccharide heptosyltransferase activity"/>
    <property type="evidence" value="ECO:0007669"/>
    <property type="project" value="TreeGrafter"/>
</dbReference>
<dbReference type="InterPro" id="IPR051199">
    <property type="entry name" value="LPS_LOS_Heptosyltrfase"/>
</dbReference>
<reference evidence="5" key="1">
    <citation type="submission" date="2017-09" db="EMBL/GenBank/DDBJ databases">
        <title>The Reconstruction of 2,631 Draft Metagenome-Assembled Genomes from the Global Oceans.</title>
        <authorList>
            <person name="Tully B.J."/>
            <person name="Graham E.D."/>
            <person name="Heidelberg J.F."/>
        </authorList>
    </citation>
    <scope>NUCLEOTIDE SEQUENCE [LARGE SCALE GENOMIC DNA]</scope>
</reference>
<dbReference type="SUPFAM" id="SSF53756">
    <property type="entry name" value="UDP-Glycosyltransferase/glycogen phosphorylase"/>
    <property type="match status" value="1"/>
</dbReference>
<keyword evidence="1" id="KW-0328">Glycosyltransferase</keyword>
<dbReference type="EMBL" id="NZEX01000185">
    <property type="protein sequence ID" value="MAH64735.1"/>
    <property type="molecule type" value="Genomic_DNA"/>
</dbReference>
<evidence type="ECO:0000256" key="1">
    <source>
        <dbReference type="ARBA" id="ARBA00022676"/>
    </source>
</evidence>
<evidence type="ECO:0000313" key="5">
    <source>
        <dbReference type="Proteomes" id="UP000226525"/>
    </source>
</evidence>
<dbReference type="CDD" id="cd03789">
    <property type="entry name" value="GT9_LPS_heptosyltransferase"/>
    <property type="match status" value="1"/>
</dbReference>
<name>A0A2D6YMZ5_9DELT</name>
<comment type="caution">
    <text evidence="3">The sequence shown here is derived from an EMBL/GenBank/DDBJ whole genome shotgun (WGS) entry which is preliminary data.</text>
</comment>
<protein>
    <recommendedName>
        <fullName evidence="6">Glycosyltransferase family 9 protein</fullName>
    </recommendedName>
</protein>
<dbReference type="Pfam" id="PF01075">
    <property type="entry name" value="Glyco_transf_9"/>
    <property type="match status" value="1"/>
</dbReference>
<dbReference type="Proteomes" id="UP000226525">
    <property type="component" value="Unassembled WGS sequence"/>
</dbReference>
<evidence type="ECO:0000313" key="3">
    <source>
        <dbReference type="EMBL" id="MAH64540.1"/>
    </source>
</evidence>
<dbReference type="GO" id="GO:0005829">
    <property type="term" value="C:cytosol"/>
    <property type="evidence" value="ECO:0007669"/>
    <property type="project" value="TreeGrafter"/>
</dbReference>
<dbReference type="InterPro" id="IPR002201">
    <property type="entry name" value="Glyco_trans_9"/>
</dbReference>
<keyword evidence="2" id="KW-0808">Transferase</keyword>
<proteinExistence type="predicted"/>
<dbReference type="Gene3D" id="3.40.50.2000">
    <property type="entry name" value="Glycogen Phosphorylase B"/>
    <property type="match status" value="2"/>
</dbReference>
<dbReference type="AlphaFoldDB" id="A0A2D6YMZ5"/>
<dbReference type="EMBL" id="NZEX01000169">
    <property type="protein sequence ID" value="MAH64540.1"/>
    <property type="molecule type" value="Genomic_DNA"/>
</dbReference>
<evidence type="ECO:0000256" key="2">
    <source>
        <dbReference type="ARBA" id="ARBA00022679"/>
    </source>
</evidence>
<dbReference type="PANTHER" id="PTHR30160">
    <property type="entry name" value="TETRAACYLDISACCHARIDE 4'-KINASE-RELATED"/>
    <property type="match status" value="1"/>
</dbReference>
<gene>
    <name evidence="3" type="ORF">CMN54_14085</name>
    <name evidence="4" type="ORF">CMN54_15100</name>
</gene>
<sequence length="345" mass="39375">MTEFRQILLIQLRRLGDVLMTTPAIRQLHKALPDAEITFLTEAPSEQLLQYNPHLSEVWLLPKKMTWGESINFLKQLRQMRFDCVIDFFGNPRSAFVSRLSGATTRVGFNFRGRSWHYTHAVTLQHGVGYATSHKLQLLEALGLTVDTKDLLPEFPIGVEEKVFAMGLLEQLGVQPGDRVISISPVSRQPYKRWPLENFAQLADWLIEQYEVKVLFVYGPGEQEFVDALRRQMRYEALPNYDPPNLAQTRALFEQVILHIGNDNGPRHFAVAADIPTVAIFGRPLAMNWTPPNQNKHLSFEFNPGCKTQCDYPNCQLECLNTPLMIVQEAIAKQLKALHNPLLSL</sequence>
<reference evidence="3" key="2">
    <citation type="journal article" date="2018" name="Sci. Data">
        <title>The reconstruction of 2,631 draft metagenome-assembled genomes from the global oceans.</title>
        <authorList>
            <person name="Tully B.J."/>
            <person name="Graham E.D."/>
            <person name="Heidelberg J.F."/>
        </authorList>
    </citation>
    <scope>NUCLEOTIDE SEQUENCE</scope>
    <source>
        <strain evidence="3">MED745</strain>
    </source>
</reference>
<organism evidence="3 5">
    <name type="scientific">SAR324 cluster bacterium</name>
    <dbReference type="NCBI Taxonomy" id="2024889"/>
    <lineage>
        <taxon>Bacteria</taxon>
        <taxon>Deltaproteobacteria</taxon>
        <taxon>SAR324 cluster</taxon>
    </lineage>
</organism>
<dbReference type="GO" id="GO:0009244">
    <property type="term" value="P:lipopolysaccharide core region biosynthetic process"/>
    <property type="evidence" value="ECO:0007669"/>
    <property type="project" value="TreeGrafter"/>
</dbReference>
<evidence type="ECO:0008006" key="6">
    <source>
        <dbReference type="Google" id="ProtNLM"/>
    </source>
</evidence>